<dbReference type="GO" id="GO:0016020">
    <property type="term" value="C:membrane"/>
    <property type="evidence" value="ECO:0007669"/>
    <property type="project" value="UniProtKB-SubCell"/>
</dbReference>
<comment type="subcellular location">
    <subcellularLocation>
        <location evidence="1">Membrane</location>
        <topology evidence="1">Multi-pass membrane protein</topology>
    </subcellularLocation>
</comment>
<dbReference type="InterPro" id="IPR008250">
    <property type="entry name" value="ATPase_P-typ_transduc_dom_A_sf"/>
</dbReference>
<keyword evidence="10" id="KW-1185">Reference proteome</keyword>
<keyword evidence="4" id="KW-0547">Nucleotide-binding</keyword>
<dbReference type="AlphaFoldDB" id="A0A4E0RSC5"/>
<dbReference type="GO" id="GO:0046872">
    <property type="term" value="F:metal ion binding"/>
    <property type="evidence" value="ECO:0007669"/>
    <property type="project" value="UniProtKB-KW"/>
</dbReference>
<keyword evidence="7" id="KW-1278">Translocase</keyword>
<comment type="caution">
    <text evidence="9">The sequence shown here is derived from an EMBL/GenBank/DDBJ whole genome shotgun (WGS) entry which is preliminary data.</text>
</comment>
<dbReference type="EMBL" id="JSZA02000055">
    <property type="protein sequence ID" value="TGO02954.1"/>
    <property type="molecule type" value="Genomic_DNA"/>
</dbReference>
<accession>A0A4E0RSC5</accession>
<evidence type="ECO:0000256" key="3">
    <source>
        <dbReference type="ARBA" id="ARBA00022723"/>
    </source>
</evidence>
<reference evidence="9 10" key="1">
    <citation type="journal article" date="2016" name="Front. Microbiol.">
        <title>Single-Cell (Meta-)Genomics of a Dimorphic Candidatus Thiomargarita nelsonii Reveals Genomic Plasticity.</title>
        <authorList>
            <person name="Flood B.E."/>
            <person name="Fliss P."/>
            <person name="Jones D.S."/>
            <person name="Dick G.J."/>
            <person name="Jain S."/>
            <person name="Kaster A.K."/>
            <person name="Winkel M."/>
            <person name="Mussmann M."/>
            <person name="Bailey J."/>
        </authorList>
    </citation>
    <scope>NUCLEOTIDE SEQUENCE [LARGE SCALE GENOMIC DNA]</scope>
    <source>
        <strain evidence="9">Hydrate Ridge</strain>
    </source>
</reference>
<evidence type="ECO:0000256" key="2">
    <source>
        <dbReference type="ARBA" id="ARBA00006024"/>
    </source>
</evidence>
<proteinExistence type="inferred from homology"/>
<comment type="similarity">
    <text evidence="2">Belongs to the cation transport ATPase (P-type) (TC 3.A.3) family. Type IB subfamily.</text>
</comment>
<evidence type="ECO:0000256" key="4">
    <source>
        <dbReference type="ARBA" id="ARBA00022741"/>
    </source>
</evidence>
<dbReference type="SUPFAM" id="SSF81653">
    <property type="entry name" value="Calcium ATPase, transduction domain A"/>
    <property type="match status" value="1"/>
</dbReference>
<name>A0A4E0RSC5_9GAMM</name>
<feature type="domain" description="P-type ATPase A" evidence="8">
    <location>
        <begin position="28"/>
        <end position="96"/>
    </location>
</feature>
<organism evidence="9 10">
    <name type="scientific">Candidatus Thiomargarita nelsonii</name>
    <dbReference type="NCBI Taxonomy" id="1003181"/>
    <lineage>
        <taxon>Bacteria</taxon>
        <taxon>Pseudomonadati</taxon>
        <taxon>Pseudomonadota</taxon>
        <taxon>Gammaproteobacteria</taxon>
        <taxon>Thiotrichales</taxon>
        <taxon>Thiotrichaceae</taxon>
        <taxon>Thiomargarita</taxon>
    </lineage>
</organism>
<dbReference type="Proteomes" id="UP000030428">
    <property type="component" value="Unassembled WGS sequence"/>
</dbReference>
<dbReference type="PANTHER" id="PTHR43079:SF1">
    <property type="entry name" value="CADMIUM_ZINC-TRANSPORTING ATPASE HMA1, CHLOROPLASTIC-RELATED"/>
    <property type="match status" value="1"/>
</dbReference>
<dbReference type="Pfam" id="PF00122">
    <property type="entry name" value="E1-E2_ATPase"/>
    <property type="match status" value="1"/>
</dbReference>
<evidence type="ECO:0000256" key="1">
    <source>
        <dbReference type="ARBA" id="ARBA00004141"/>
    </source>
</evidence>
<keyword evidence="3" id="KW-0479">Metal-binding</keyword>
<dbReference type="Gene3D" id="2.70.150.10">
    <property type="entry name" value="Calcium-transporting ATPase, cytoplasmic transduction domain A"/>
    <property type="match status" value="1"/>
</dbReference>
<keyword evidence="5" id="KW-0067">ATP-binding</keyword>
<evidence type="ECO:0000259" key="8">
    <source>
        <dbReference type="Pfam" id="PF00122"/>
    </source>
</evidence>
<evidence type="ECO:0000256" key="6">
    <source>
        <dbReference type="ARBA" id="ARBA00022842"/>
    </source>
</evidence>
<keyword evidence="6" id="KW-0460">Magnesium</keyword>
<protein>
    <recommendedName>
        <fullName evidence="8">P-type ATPase A domain-containing protein</fullName>
    </recommendedName>
</protein>
<dbReference type="PANTHER" id="PTHR43079">
    <property type="entry name" value="PROBABLE CADMIUM/ZINC-TRANSPORTING ATPASE HMA1"/>
    <property type="match status" value="1"/>
</dbReference>
<evidence type="ECO:0000313" key="10">
    <source>
        <dbReference type="Proteomes" id="UP000030428"/>
    </source>
</evidence>
<sequence>MYQSLKTRQIVSSQNKLRLSKIQKNKGLKKRETIPVDGAVEKGMGNVDQHILTGEAQPSEKIVGDRVFASTVLLSGKLHIKVDKAGTESVAAKIKNILNNTTDYKSSLQARGEHIAEQAALPTLVLGALTLPILGVQSAATILLSSFGAQMRVVAPISLLNFYITAL</sequence>
<dbReference type="InterPro" id="IPR059000">
    <property type="entry name" value="ATPase_P-type_domA"/>
</dbReference>
<evidence type="ECO:0000256" key="7">
    <source>
        <dbReference type="ARBA" id="ARBA00022967"/>
    </source>
</evidence>
<gene>
    <name evidence="9" type="ORF">PN36_15240</name>
</gene>
<evidence type="ECO:0000256" key="5">
    <source>
        <dbReference type="ARBA" id="ARBA00022840"/>
    </source>
</evidence>
<evidence type="ECO:0000313" key="9">
    <source>
        <dbReference type="EMBL" id="TGO02954.1"/>
    </source>
</evidence>
<dbReference type="InterPro" id="IPR051949">
    <property type="entry name" value="Cation_Transport_ATPase"/>
</dbReference>
<dbReference type="GO" id="GO:0005524">
    <property type="term" value="F:ATP binding"/>
    <property type="evidence" value="ECO:0007669"/>
    <property type="project" value="UniProtKB-KW"/>
</dbReference>